<reference evidence="1 2" key="1">
    <citation type="submission" date="2020-06" db="EMBL/GenBank/DDBJ databases">
        <title>Interaction of electrochemicaly active bacteria, Geobacter bremensis R4 on different carbon anode.</title>
        <authorList>
            <person name="Meng L."/>
            <person name="Yoshida N."/>
        </authorList>
    </citation>
    <scope>NUCLEOTIDE SEQUENCE [LARGE SCALE GENOMIC DNA]</scope>
    <source>
        <strain evidence="1 2">R4</strain>
    </source>
</reference>
<gene>
    <name evidence="1" type="ORF">GEOBRER4_n3920</name>
</gene>
<evidence type="ECO:0000313" key="1">
    <source>
        <dbReference type="EMBL" id="BCG49024.1"/>
    </source>
</evidence>
<dbReference type="KEGG" id="gbn:GEOBRER4_37740"/>
<name>A0A6S6MBF2_9BACT</name>
<dbReference type="RefSeq" id="WP_185243587.1">
    <property type="nucleotide sequence ID" value="NZ_AP023213.1"/>
</dbReference>
<evidence type="ECO:0000313" key="2">
    <source>
        <dbReference type="Proteomes" id="UP000515472"/>
    </source>
</evidence>
<proteinExistence type="predicted"/>
<keyword evidence="2" id="KW-1185">Reference proteome</keyword>
<accession>A0A6S6MBF2</accession>
<dbReference type="EMBL" id="AP023213">
    <property type="protein sequence ID" value="BCG49024.1"/>
    <property type="molecule type" value="Genomic_DNA"/>
</dbReference>
<dbReference type="Proteomes" id="UP000515472">
    <property type="component" value="Chromosome"/>
</dbReference>
<sequence length="151" mass="16993">MNTSDQNYSVDLTAEDYDKARNEVAFLLDAFASTIDNIMGGNTAPVGRIAGRDTAKKLPLEIPEPTLEKVIEALSRQMQAGFEFSLEENRLLFDRCILREMCRLRKQEPGESLCRLFHYYLDGIANGLLCRPVKSVPESVGERCVFKTTAQ</sequence>
<organism evidence="1 2">
    <name type="scientific">Citrifermentans bremense</name>
    <dbReference type="NCBI Taxonomy" id="60035"/>
    <lineage>
        <taxon>Bacteria</taxon>
        <taxon>Pseudomonadati</taxon>
        <taxon>Thermodesulfobacteriota</taxon>
        <taxon>Desulfuromonadia</taxon>
        <taxon>Geobacterales</taxon>
        <taxon>Geobacteraceae</taxon>
        <taxon>Citrifermentans</taxon>
    </lineage>
</organism>
<protein>
    <submittedName>
        <fullName evidence="1">Uncharacterized protein</fullName>
    </submittedName>
</protein>
<dbReference type="AlphaFoldDB" id="A0A6S6MBF2"/>